<sequence length="103" mass="11657">MARARDERLQALQEQTERTDPRFARGLGTGRPCRPKEYRRRYVWALLAVALAMLVAGLALPQGLLLAAGLVLAGAAAHLWSSPRPRGAHPRSRHRYRHRPYRP</sequence>
<reference evidence="1" key="1">
    <citation type="submission" date="2024-03" db="EMBL/GenBank/DDBJ databases">
        <title>Novel Streptomyces species of biotechnological and ecological value are a feature of Machair soil.</title>
        <authorList>
            <person name="Prole J.R."/>
            <person name="Goodfellow M."/>
            <person name="Allenby N."/>
            <person name="Ward A.C."/>
        </authorList>
    </citation>
    <scope>NUCLEOTIDE SEQUENCE</scope>
    <source>
        <strain evidence="1">MS1.AVA.4</strain>
    </source>
</reference>
<keyword evidence="2" id="KW-1185">Reference proteome</keyword>
<name>A0ACC6QTT5_9ACTN</name>
<proteinExistence type="predicted"/>
<protein>
    <submittedName>
        <fullName evidence="1">DUF3040 domain-containing protein</fullName>
    </submittedName>
</protein>
<comment type="caution">
    <text evidence="1">The sequence shown here is derived from an EMBL/GenBank/DDBJ whole genome shotgun (WGS) entry which is preliminary data.</text>
</comment>
<evidence type="ECO:0000313" key="1">
    <source>
        <dbReference type="EMBL" id="MEJ8661695.1"/>
    </source>
</evidence>
<evidence type="ECO:0000313" key="2">
    <source>
        <dbReference type="Proteomes" id="UP001375539"/>
    </source>
</evidence>
<gene>
    <name evidence="1" type="ORF">WKI58_35200</name>
</gene>
<dbReference type="EMBL" id="JBBKAI010000002">
    <property type="protein sequence ID" value="MEJ8661695.1"/>
    <property type="molecule type" value="Genomic_DNA"/>
</dbReference>
<dbReference type="Proteomes" id="UP001375539">
    <property type="component" value="Unassembled WGS sequence"/>
</dbReference>
<accession>A0ACC6QTT5</accession>
<organism evidence="1 2">
    <name type="scientific">Streptomyces pratisoli</name>
    <dbReference type="NCBI Taxonomy" id="3139917"/>
    <lineage>
        <taxon>Bacteria</taxon>
        <taxon>Bacillati</taxon>
        <taxon>Actinomycetota</taxon>
        <taxon>Actinomycetes</taxon>
        <taxon>Kitasatosporales</taxon>
        <taxon>Streptomycetaceae</taxon>
        <taxon>Streptomyces</taxon>
    </lineage>
</organism>